<comment type="caution">
    <text evidence="1">The sequence shown here is derived from an EMBL/GenBank/DDBJ whole genome shotgun (WGS) entry which is preliminary data.</text>
</comment>
<name>A0A0D0ETY4_9FLAO</name>
<evidence type="ECO:0000313" key="1">
    <source>
        <dbReference type="EMBL" id="KIO52178.1"/>
    </source>
</evidence>
<evidence type="ECO:0000313" key="3">
    <source>
        <dbReference type="Proteomes" id="UP000032061"/>
    </source>
</evidence>
<evidence type="ECO:0000313" key="4">
    <source>
        <dbReference type="Proteomes" id="UP000198302"/>
    </source>
</evidence>
<gene>
    <name evidence="2" type="ORF">B0A73_11965</name>
    <name evidence="1" type="ORF">IW18_13715</name>
</gene>
<accession>A0A0D0ETY4</accession>
<reference evidence="2 4" key="2">
    <citation type="submission" date="2016-11" db="EMBL/GenBank/DDBJ databases">
        <title>Whole genomes of Flavobacteriaceae.</title>
        <authorList>
            <person name="Stine C."/>
            <person name="Li C."/>
            <person name="Tadesse D."/>
        </authorList>
    </citation>
    <scope>NUCLEOTIDE SEQUENCE [LARGE SCALE GENOMIC DNA]</scope>
    <source>
        <strain evidence="2 4">ATCC 51468</strain>
    </source>
</reference>
<dbReference type="STRING" id="37752.IW18_13715"/>
<proteinExistence type="predicted"/>
<evidence type="ECO:0000313" key="2">
    <source>
        <dbReference type="EMBL" id="OXA87024.1"/>
    </source>
</evidence>
<organism evidence="1 3">
    <name type="scientific">Flavobacterium hibernum</name>
    <dbReference type="NCBI Taxonomy" id="37752"/>
    <lineage>
        <taxon>Bacteria</taxon>
        <taxon>Pseudomonadati</taxon>
        <taxon>Bacteroidota</taxon>
        <taxon>Flavobacteriia</taxon>
        <taxon>Flavobacteriales</taxon>
        <taxon>Flavobacteriaceae</taxon>
        <taxon>Flavobacterium</taxon>
    </lineage>
</organism>
<dbReference type="AlphaFoldDB" id="A0A0D0ETY4"/>
<sequence length="73" mass="8586">MKHDTKILLFIKCKDSQRKQIKHSKYLTAKGAGIYAIPKPRDAKLYQFYPLQTLRKSLRIFAVKLLFVTNITF</sequence>
<dbReference type="Proteomes" id="UP000032061">
    <property type="component" value="Unassembled WGS sequence"/>
</dbReference>
<dbReference type="EMBL" id="JPRK01000011">
    <property type="protein sequence ID" value="KIO52178.1"/>
    <property type="molecule type" value="Genomic_DNA"/>
</dbReference>
<keyword evidence="4" id="KW-1185">Reference proteome</keyword>
<dbReference type="Proteomes" id="UP000198302">
    <property type="component" value="Unassembled WGS sequence"/>
</dbReference>
<reference evidence="1 3" key="1">
    <citation type="submission" date="2015-01" db="EMBL/GenBank/DDBJ databases">
        <title>Genome of Flavobacterium hibernum DSM 12611.</title>
        <authorList>
            <person name="Stropko S.J."/>
            <person name="Pipes S.E."/>
            <person name="Newman J.D."/>
        </authorList>
    </citation>
    <scope>NUCLEOTIDE SEQUENCE [LARGE SCALE GENOMIC DNA]</scope>
    <source>
        <strain evidence="1 3">DSM 12611</strain>
    </source>
</reference>
<protein>
    <submittedName>
        <fullName evidence="1">Uncharacterized protein</fullName>
    </submittedName>
</protein>
<dbReference type="EMBL" id="MUGX01000013">
    <property type="protein sequence ID" value="OXA87024.1"/>
    <property type="molecule type" value="Genomic_DNA"/>
</dbReference>